<accession>A0AAU9PVY8</accession>
<dbReference type="AlphaFoldDB" id="A0AAU9PVY8"/>
<keyword evidence="1" id="KW-0472">Membrane</keyword>
<feature type="transmembrane region" description="Helical" evidence="1">
    <location>
        <begin position="335"/>
        <end position="356"/>
    </location>
</feature>
<evidence type="ECO:0000256" key="1">
    <source>
        <dbReference type="SAM" id="Phobius"/>
    </source>
</evidence>
<proteinExistence type="predicted"/>
<evidence type="ECO:0000313" key="3">
    <source>
        <dbReference type="Proteomes" id="UP001157418"/>
    </source>
</evidence>
<keyword evidence="1" id="KW-1133">Transmembrane helix</keyword>
<comment type="caution">
    <text evidence="2">The sequence shown here is derived from an EMBL/GenBank/DDBJ whole genome shotgun (WGS) entry which is preliminary data.</text>
</comment>
<protein>
    <submittedName>
        <fullName evidence="2">Uncharacterized protein</fullName>
    </submittedName>
</protein>
<feature type="transmembrane region" description="Helical" evidence="1">
    <location>
        <begin position="261"/>
        <end position="285"/>
    </location>
</feature>
<sequence length="465" mass="52507">MVISLSSFDWITSFCLLVNEKQHPLWIFLNFHPYQVAGFCKLLIYGEEICLFSLLIGLLGAKNHGPGILMTIYFAGSKKACIFFDHSADPRRLEHGLNRCASGFPTIFKIIFFSSYNMIVKRLPLVLSVLLQGAIHDLRASRYARFLSGVSRFFISLVCWYKRFQVLFLVSSISGVIGPYLQETKIRCYYPSVHHDNSGFFLYALIFDHGLVDQGYWFVGGEKLSAEILLAYGFRGRKFGSDNIFQRTHNIRFLILMIRSVVNVGWMSFCWLLGGCFLLIISVYVGLIGAKYNGAGIFLFDHSAGPRKLEGGFSLCASWSNKKAHMRIGLVHPGLFPATRLLLSIPFCNLAFVDLFSKEASLGKALVKFKKACMWIGPLSFLCGFSMNPFCDLFYGFAQTINNTWRIIVVYISLLVVKSYNPGPRKDVRGLDPSCSWSKKACMWIGTDDLHLQLISIFRCLIGGI</sequence>
<evidence type="ECO:0000313" key="2">
    <source>
        <dbReference type="EMBL" id="CAH1453782.1"/>
    </source>
</evidence>
<name>A0AAU9PVY8_9ASTR</name>
<keyword evidence="1" id="KW-0812">Transmembrane</keyword>
<feature type="transmembrane region" description="Helical" evidence="1">
    <location>
        <begin position="376"/>
        <end position="398"/>
    </location>
</feature>
<keyword evidence="3" id="KW-1185">Reference proteome</keyword>
<reference evidence="2 3" key="1">
    <citation type="submission" date="2022-01" db="EMBL/GenBank/DDBJ databases">
        <authorList>
            <person name="Xiong W."/>
            <person name="Schranz E."/>
        </authorList>
    </citation>
    <scope>NUCLEOTIDE SEQUENCE [LARGE SCALE GENOMIC DNA]</scope>
</reference>
<dbReference type="Proteomes" id="UP001157418">
    <property type="component" value="Unassembled WGS sequence"/>
</dbReference>
<gene>
    <name evidence="2" type="ORF">LVIROSA_LOCUS39006</name>
</gene>
<organism evidence="2 3">
    <name type="scientific">Lactuca virosa</name>
    <dbReference type="NCBI Taxonomy" id="75947"/>
    <lineage>
        <taxon>Eukaryota</taxon>
        <taxon>Viridiplantae</taxon>
        <taxon>Streptophyta</taxon>
        <taxon>Embryophyta</taxon>
        <taxon>Tracheophyta</taxon>
        <taxon>Spermatophyta</taxon>
        <taxon>Magnoliopsida</taxon>
        <taxon>eudicotyledons</taxon>
        <taxon>Gunneridae</taxon>
        <taxon>Pentapetalae</taxon>
        <taxon>asterids</taxon>
        <taxon>campanulids</taxon>
        <taxon>Asterales</taxon>
        <taxon>Asteraceae</taxon>
        <taxon>Cichorioideae</taxon>
        <taxon>Cichorieae</taxon>
        <taxon>Lactucinae</taxon>
        <taxon>Lactuca</taxon>
    </lineage>
</organism>
<dbReference type="EMBL" id="CAKMRJ010005745">
    <property type="protein sequence ID" value="CAH1453782.1"/>
    <property type="molecule type" value="Genomic_DNA"/>
</dbReference>